<feature type="region of interest" description="Disordered" evidence="2">
    <location>
        <begin position="612"/>
        <end position="656"/>
    </location>
</feature>
<feature type="region of interest" description="Disordered" evidence="2">
    <location>
        <begin position="405"/>
        <end position="424"/>
    </location>
</feature>
<dbReference type="GeneID" id="105225303"/>
<feature type="compositionally biased region" description="Basic and acidic residues" evidence="2">
    <location>
        <begin position="539"/>
        <end position="556"/>
    </location>
</feature>
<dbReference type="RefSeq" id="XP_049315466.1">
    <property type="nucleotide sequence ID" value="XM_049459509.1"/>
</dbReference>
<feature type="region of interest" description="Disordered" evidence="2">
    <location>
        <begin position="729"/>
        <end position="756"/>
    </location>
</feature>
<sequence>LRNRASTMNFPTTLQRQSLSKEYPEPQASNMRYPASVPSPQPQAYASGYGNFGDATQFNASRQAIHQQHYSAEQLQYHQQQQQQQHLHYNNTFNSRLIGDGPNHNVSSGPVSSIYSNRARYFPYPHSLPQHSLRGMYTPAGQQLIPSSVLHYPPRSEAYQPNALALQQQRAVLTQPYASAPHTQPQLQPHLRQQQQPSPQAQLSHHQTAFGGNESQMRHYADALNTTQPTYRQATSETPHLLMHLNSSRSPPATPIQSPSSPAATQIARNVSRPPSADCNTYSQLKHHYRESLSSPTRAHTLSNDELLTANMSKSQQSAPQAQRLPGLQIQSASCTSSELPTVSEDAQDSPRDCHEEKHLQAGTSLALSNSNGAFTPRQTASSECLTTSPPLISATGTDSGISISSCSTRARSDSTQSTPVYNGEYPMSVGSSSGVSYQCADIKDFEDFGREKEEITACAPLNENEFLKCNQEIVESDINVGHTVPGRINEKNSANTKEPDIDRKFFNEETKQCDDKAEETDKSIKLSVSAKSLQIDSTETKNNAEEPPDATRTKESLHELASNAQEGISRNIEIKSEPKEGQEQPPHQQQTHKHHLESVHAVGEIVEGIASSNNNKRAPPPTTPQSQPHLEPTALQEQELPSPPVPPAPPQNSPIDYCRTTSIANMNPYAYVPPPTTQLKAPTSAAAAAAAAAVAAAAAAAAASIRTNKNRIMECDLIPSRKSKRKLNPISGKWQKDNMGGEASDSTKEKRDMTPLPGFQQAFGSTEIGRFFETFLLSPPDCHSFTDNYEPLDVEEPWQQAHQHQQQQQYQLQIKQEQEQHELNQLQQYKQQQQQQQQQQYAQQDYINRRYAENNNYQSLHQRLYPHYPHPPLHPAHPYHRGQSYPYPISANSNHRDMWMYGRNALNPYVMPFEYGAARSASSSPSSPYQMPLNLRSGYGSAYDGRGYTYGRMNGTYSGIRCNGY</sequence>
<feature type="compositionally biased region" description="Polar residues" evidence="2">
    <location>
        <begin position="1"/>
        <end position="20"/>
    </location>
</feature>
<feature type="compositionally biased region" description="Polar residues" evidence="2">
    <location>
        <begin position="405"/>
        <end position="421"/>
    </location>
</feature>
<feature type="compositionally biased region" description="Polar residues" evidence="2">
    <location>
        <begin position="362"/>
        <end position="392"/>
    </location>
</feature>
<feature type="compositionally biased region" description="Polar residues" evidence="2">
    <location>
        <begin position="332"/>
        <end position="341"/>
    </location>
</feature>
<evidence type="ECO:0000313" key="4">
    <source>
        <dbReference type="RefSeq" id="XP_049315466.1"/>
    </source>
</evidence>
<feature type="compositionally biased region" description="Basic and acidic residues" evidence="2">
    <location>
        <begin position="349"/>
        <end position="360"/>
    </location>
</feature>
<feature type="compositionally biased region" description="Polar residues" evidence="2">
    <location>
        <begin position="245"/>
        <end position="269"/>
    </location>
</feature>
<accession>A0ABM3K1X5</accession>
<feature type="compositionally biased region" description="Low complexity" evidence="2">
    <location>
        <begin position="181"/>
        <end position="207"/>
    </location>
</feature>
<protein>
    <submittedName>
        <fullName evidence="4">Uncharacterized protein LOC105225303</fullName>
    </submittedName>
</protein>
<reference evidence="4" key="1">
    <citation type="submission" date="2025-08" db="UniProtKB">
        <authorList>
            <consortium name="RefSeq"/>
        </authorList>
    </citation>
    <scope>IDENTIFICATION</scope>
    <source>
        <tissue evidence="4">Adult</tissue>
    </source>
</reference>
<proteinExistence type="predicted"/>
<feature type="region of interest" description="Disordered" evidence="2">
    <location>
        <begin position="332"/>
        <end position="392"/>
    </location>
</feature>
<evidence type="ECO:0000256" key="1">
    <source>
        <dbReference type="SAM" id="Coils"/>
    </source>
</evidence>
<feature type="region of interest" description="Disordered" evidence="2">
    <location>
        <begin position="531"/>
        <end position="556"/>
    </location>
</feature>
<keyword evidence="3" id="KW-1185">Reference proteome</keyword>
<feature type="non-terminal residue" evidence="4">
    <location>
        <position position="1"/>
    </location>
</feature>
<gene>
    <name evidence="4" type="primary">LOC105225303</name>
</gene>
<feature type="compositionally biased region" description="Pro residues" evidence="2">
    <location>
        <begin position="642"/>
        <end position="653"/>
    </location>
</feature>
<keyword evidence="1" id="KW-0175">Coiled coil</keyword>
<feature type="region of interest" description="Disordered" evidence="2">
    <location>
        <begin position="1"/>
        <end position="40"/>
    </location>
</feature>
<dbReference type="Proteomes" id="UP001652620">
    <property type="component" value="Chromosome 5"/>
</dbReference>
<feature type="region of interest" description="Disordered" evidence="2">
    <location>
        <begin position="179"/>
        <end position="207"/>
    </location>
</feature>
<evidence type="ECO:0000256" key="2">
    <source>
        <dbReference type="SAM" id="MobiDB-lite"/>
    </source>
</evidence>
<name>A0ABM3K1X5_BACDO</name>
<feature type="coiled-coil region" evidence="1">
    <location>
        <begin position="813"/>
        <end position="840"/>
    </location>
</feature>
<organism evidence="3 4">
    <name type="scientific">Bactrocera dorsalis</name>
    <name type="common">Oriental fruit fly</name>
    <name type="synonym">Dacus dorsalis</name>
    <dbReference type="NCBI Taxonomy" id="27457"/>
    <lineage>
        <taxon>Eukaryota</taxon>
        <taxon>Metazoa</taxon>
        <taxon>Ecdysozoa</taxon>
        <taxon>Arthropoda</taxon>
        <taxon>Hexapoda</taxon>
        <taxon>Insecta</taxon>
        <taxon>Pterygota</taxon>
        <taxon>Neoptera</taxon>
        <taxon>Endopterygota</taxon>
        <taxon>Diptera</taxon>
        <taxon>Brachycera</taxon>
        <taxon>Muscomorpha</taxon>
        <taxon>Tephritoidea</taxon>
        <taxon>Tephritidae</taxon>
        <taxon>Bactrocera</taxon>
        <taxon>Bactrocera</taxon>
    </lineage>
</organism>
<feature type="region of interest" description="Disordered" evidence="2">
    <location>
        <begin position="244"/>
        <end position="278"/>
    </location>
</feature>
<evidence type="ECO:0000313" key="3">
    <source>
        <dbReference type="Proteomes" id="UP001652620"/>
    </source>
</evidence>